<evidence type="ECO:0000256" key="3">
    <source>
        <dbReference type="ARBA" id="ARBA00022764"/>
    </source>
</evidence>
<keyword evidence="2" id="KW-0813">Transport</keyword>
<dbReference type="PANTHER" id="PTHR36507">
    <property type="entry name" value="BLL1555 PROTEIN"/>
    <property type="match status" value="1"/>
</dbReference>
<evidence type="ECO:0000313" key="8">
    <source>
        <dbReference type="Proteomes" id="UP000839052"/>
    </source>
</evidence>
<feature type="chain" id="PRO_5046411362" evidence="5">
    <location>
        <begin position="29"/>
        <end position="125"/>
    </location>
</feature>
<dbReference type="InterPro" id="IPR028096">
    <property type="entry name" value="EfeO_Cupredoxin"/>
</dbReference>
<sequence>MARIMKLSHTLLTWAYLGVAATSMTVSAASNNANGVRHATKTPITVTIDAFQFQPDKIRIKRGQSVIFINKDEVPHTVTPDKNAHFVPSGIIKGGEQHEVLFESVGIQDYSCDFHPSMRGRVIVK</sequence>
<keyword evidence="5" id="KW-0732">Signal</keyword>
<dbReference type="SUPFAM" id="SSF49503">
    <property type="entry name" value="Cupredoxins"/>
    <property type="match status" value="1"/>
</dbReference>
<protein>
    <submittedName>
        <fullName evidence="7">Plastocyanin</fullName>
    </submittedName>
</protein>
<keyword evidence="8" id="KW-1185">Reference proteome</keyword>
<feature type="signal peptide" evidence="5">
    <location>
        <begin position="1"/>
        <end position="28"/>
    </location>
</feature>
<evidence type="ECO:0000256" key="4">
    <source>
        <dbReference type="ARBA" id="ARBA00022982"/>
    </source>
</evidence>
<dbReference type="EMBL" id="OU912926">
    <property type="protein sequence ID" value="CAG9934064.1"/>
    <property type="molecule type" value="Genomic_DNA"/>
</dbReference>
<evidence type="ECO:0000313" key="7">
    <source>
        <dbReference type="EMBL" id="CAG9934064.1"/>
    </source>
</evidence>
<reference evidence="7 8" key="1">
    <citation type="submission" date="2021-10" db="EMBL/GenBank/DDBJ databases">
        <authorList>
            <person name="Koch H."/>
        </authorList>
    </citation>
    <scope>NUCLEOTIDE SEQUENCE [LARGE SCALE GENOMIC DNA]</scope>
    <source>
        <strain evidence="7">6680</strain>
    </source>
</reference>
<evidence type="ECO:0000256" key="2">
    <source>
        <dbReference type="ARBA" id="ARBA00022448"/>
    </source>
</evidence>
<accession>A0ABM8Z2M9</accession>
<keyword evidence="3" id="KW-0574">Periplasm</keyword>
<dbReference type="Pfam" id="PF13473">
    <property type="entry name" value="Cupredoxin_1"/>
    <property type="match status" value="1"/>
</dbReference>
<organism evidence="7 8">
    <name type="scientific">Candidatus Nitrotoga arctica</name>
    <dbReference type="NCBI Taxonomy" id="453162"/>
    <lineage>
        <taxon>Bacteria</taxon>
        <taxon>Pseudomonadati</taxon>
        <taxon>Pseudomonadota</taxon>
        <taxon>Betaproteobacteria</taxon>
        <taxon>Nitrosomonadales</taxon>
        <taxon>Gallionellaceae</taxon>
        <taxon>Candidatus Nitrotoga</taxon>
    </lineage>
</organism>
<dbReference type="Proteomes" id="UP000839052">
    <property type="component" value="Chromosome"/>
</dbReference>
<proteinExistence type="predicted"/>
<keyword evidence="4" id="KW-0249">Electron transport</keyword>
<dbReference type="InterPro" id="IPR008972">
    <property type="entry name" value="Cupredoxin"/>
</dbReference>
<dbReference type="PANTHER" id="PTHR36507:SF1">
    <property type="entry name" value="BLL1555 PROTEIN"/>
    <property type="match status" value="1"/>
</dbReference>
<evidence type="ECO:0000256" key="1">
    <source>
        <dbReference type="ARBA" id="ARBA00004418"/>
    </source>
</evidence>
<dbReference type="Gene3D" id="2.60.40.420">
    <property type="entry name" value="Cupredoxins - blue copper proteins"/>
    <property type="match status" value="1"/>
</dbReference>
<dbReference type="InterPro" id="IPR052721">
    <property type="entry name" value="ET_Amicyanin"/>
</dbReference>
<dbReference type="InterPro" id="IPR002386">
    <property type="entry name" value="Amicyanin/Pseudoazurin"/>
</dbReference>
<evidence type="ECO:0000256" key="5">
    <source>
        <dbReference type="SAM" id="SignalP"/>
    </source>
</evidence>
<name>A0ABM8Z2M9_9PROT</name>
<dbReference type="PRINTS" id="PR00155">
    <property type="entry name" value="AMICYANIN"/>
</dbReference>
<evidence type="ECO:0000259" key="6">
    <source>
        <dbReference type="Pfam" id="PF13473"/>
    </source>
</evidence>
<comment type="subcellular location">
    <subcellularLocation>
        <location evidence="1">Periplasm</location>
    </subcellularLocation>
</comment>
<feature type="domain" description="EfeO-type cupredoxin-like" evidence="6">
    <location>
        <begin position="26"/>
        <end position="124"/>
    </location>
</feature>
<gene>
    <name evidence="7" type="ORF">NTG6680_2815</name>
</gene>